<dbReference type="Gene3D" id="1.10.10.2840">
    <property type="entry name" value="PucR C-terminal helix-turn-helix domain"/>
    <property type="match status" value="1"/>
</dbReference>
<dbReference type="Pfam" id="PF17853">
    <property type="entry name" value="GGDEF_2"/>
    <property type="match status" value="1"/>
</dbReference>
<feature type="domain" description="PucR C-terminal helix-turn-helix" evidence="2">
    <location>
        <begin position="370"/>
        <end position="424"/>
    </location>
</feature>
<name>A0A937RNQ2_9ACTN</name>
<comment type="caution">
    <text evidence="5">The sequence shown here is derived from an EMBL/GenBank/DDBJ whole genome shotgun (WGS) entry which is preliminary data.</text>
</comment>
<keyword evidence="6" id="KW-1185">Reference proteome</keyword>
<evidence type="ECO:0000313" key="5">
    <source>
        <dbReference type="EMBL" id="MBL7633412.1"/>
    </source>
</evidence>
<sequence>MTGVQPDWILALAPRDPPERVPEPACSAVTIAVATALLGPGPVAWAVQTALKITDDIVQRVPEHGGGSAPLATLRSSVESTVLLALRSLLEDIPPGSGAFTEQAATAEAIVAGGEFARRGIPLDRVLRGVRIGHSRLHHELVAVIDFLPEPVRRAESHRVSDLLFAYADAHASRLAEEYIAERARWEAGREAERRRIVEALLAGKDLPGDTASATLGYELTRYHQAFVVTAGDRHAAVVDLQRCAEHLSHALAADGWISLSVVPGQVWAWAGWRAKPAPDYCDQARSLRPPPGARVAAGLVAFGPEGLRRSHLEAREADRIATAARTGWWCDYTEVRTLCLATADHEQARWYAEDVLGPLLADNERARELRETLRVYLACERSLRTAAEQLHLARNTVTYRIHKAEDLLGHLIGDPMELRLALEIARVLDAERKADH</sequence>
<dbReference type="InterPro" id="IPR025751">
    <property type="entry name" value="RsbRD_N_dom"/>
</dbReference>
<dbReference type="RefSeq" id="WP_203002198.1">
    <property type="nucleotide sequence ID" value="NZ_JADWYU010000246.1"/>
</dbReference>
<dbReference type="InterPro" id="IPR042070">
    <property type="entry name" value="PucR_C-HTH_sf"/>
</dbReference>
<dbReference type="InterPro" id="IPR041522">
    <property type="entry name" value="CdaR_GGDEF"/>
</dbReference>
<evidence type="ECO:0000313" key="6">
    <source>
        <dbReference type="Proteomes" id="UP000604475"/>
    </source>
</evidence>
<dbReference type="Pfam" id="PF14361">
    <property type="entry name" value="RsbRD_N"/>
    <property type="match status" value="1"/>
</dbReference>
<proteinExistence type="inferred from homology"/>
<evidence type="ECO:0000259" key="4">
    <source>
        <dbReference type="Pfam" id="PF17853"/>
    </source>
</evidence>
<protein>
    <submittedName>
        <fullName evidence="5">Helix-turn-helix domain-containing protein</fullName>
    </submittedName>
</protein>
<comment type="similarity">
    <text evidence="1">Belongs to the CdaR family.</text>
</comment>
<feature type="domain" description="CdaR GGDEF-like" evidence="4">
    <location>
        <begin position="213"/>
        <end position="318"/>
    </location>
</feature>
<feature type="domain" description="RsbT co-antagonist protein RsbRD N-terminal" evidence="3">
    <location>
        <begin position="52"/>
        <end position="194"/>
    </location>
</feature>
<dbReference type="Proteomes" id="UP000604475">
    <property type="component" value="Unassembled WGS sequence"/>
</dbReference>
<dbReference type="Pfam" id="PF13556">
    <property type="entry name" value="HTH_30"/>
    <property type="match status" value="1"/>
</dbReference>
<dbReference type="PANTHER" id="PTHR33744">
    <property type="entry name" value="CARBOHYDRATE DIACID REGULATOR"/>
    <property type="match status" value="1"/>
</dbReference>
<evidence type="ECO:0000259" key="2">
    <source>
        <dbReference type="Pfam" id="PF13556"/>
    </source>
</evidence>
<evidence type="ECO:0000259" key="3">
    <source>
        <dbReference type="Pfam" id="PF14361"/>
    </source>
</evidence>
<evidence type="ECO:0000256" key="1">
    <source>
        <dbReference type="ARBA" id="ARBA00006754"/>
    </source>
</evidence>
<dbReference type="InterPro" id="IPR025736">
    <property type="entry name" value="PucR_C-HTH_dom"/>
</dbReference>
<dbReference type="AlphaFoldDB" id="A0A937RNQ2"/>
<dbReference type="PANTHER" id="PTHR33744:SF1">
    <property type="entry name" value="DNA-BINDING TRANSCRIPTIONAL ACTIVATOR ADER"/>
    <property type="match status" value="1"/>
</dbReference>
<gene>
    <name evidence="5" type="ORF">I7412_40915</name>
</gene>
<dbReference type="EMBL" id="JAEACQ010000382">
    <property type="protein sequence ID" value="MBL7633412.1"/>
    <property type="molecule type" value="Genomic_DNA"/>
</dbReference>
<organism evidence="5 6">
    <name type="scientific">Frankia nepalensis</name>
    <dbReference type="NCBI Taxonomy" id="1836974"/>
    <lineage>
        <taxon>Bacteria</taxon>
        <taxon>Bacillati</taxon>
        <taxon>Actinomycetota</taxon>
        <taxon>Actinomycetes</taxon>
        <taxon>Frankiales</taxon>
        <taxon>Frankiaceae</taxon>
        <taxon>Frankia</taxon>
    </lineage>
</organism>
<accession>A0A937RNQ2</accession>
<dbReference type="InterPro" id="IPR051448">
    <property type="entry name" value="CdaR-like_regulators"/>
</dbReference>
<reference evidence="5" key="1">
    <citation type="submission" date="2020-12" db="EMBL/GenBank/DDBJ databases">
        <title>Genomic characterization of non-nitrogen-fixing Frankia strains.</title>
        <authorList>
            <person name="Carlos-Shanley C."/>
            <person name="Guerra T."/>
            <person name="Hahn D."/>
        </authorList>
    </citation>
    <scope>NUCLEOTIDE SEQUENCE</scope>
    <source>
        <strain evidence="5">CN6</strain>
    </source>
</reference>